<dbReference type="InParanoid" id="A0A165JGC3"/>
<dbReference type="AlphaFoldDB" id="A0A165JGC3"/>
<keyword evidence="2" id="KW-1185">Reference proteome</keyword>
<sequence length="168" mass="18920">MSHLPVELVRDIVDCSTQHSMVSDARWAGQSLAIVSRAVYTWVAPILFESWYITPAKLDLFNELVSSGKLPSFAYARTFIADDRDHPIWKTATRCTFLADLDCSKLQVVSGADIIFQQLCITPQFRHRVVHLPPCSMTYLSIPHDTLQSVFSRVTHICTTYSGVQMGL</sequence>
<organism evidence="1 2">
    <name type="scientific">Exidia glandulosa HHB12029</name>
    <dbReference type="NCBI Taxonomy" id="1314781"/>
    <lineage>
        <taxon>Eukaryota</taxon>
        <taxon>Fungi</taxon>
        <taxon>Dikarya</taxon>
        <taxon>Basidiomycota</taxon>
        <taxon>Agaricomycotina</taxon>
        <taxon>Agaricomycetes</taxon>
        <taxon>Auriculariales</taxon>
        <taxon>Exidiaceae</taxon>
        <taxon>Exidia</taxon>
    </lineage>
</organism>
<gene>
    <name evidence="1" type="ORF">EXIGLDRAFT_766826</name>
</gene>
<name>A0A165JGC3_EXIGL</name>
<dbReference type="Proteomes" id="UP000077266">
    <property type="component" value="Unassembled WGS sequence"/>
</dbReference>
<evidence type="ECO:0000313" key="2">
    <source>
        <dbReference type="Proteomes" id="UP000077266"/>
    </source>
</evidence>
<accession>A0A165JGC3</accession>
<proteinExistence type="predicted"/>
<evidence type="ECO:0000313" key="1">
    <source>
        <dbReference type="EMBL" id="KZV94804.1"/>
    </source>
</evidence>
<reference evidence="1 2" key="1">
    <citation type="journal article" date="2016" name="Mol. Biol. Evol.">
        <title>Comparative Genomics of Early-Diverging Mushroom-Forming Fungi Provides Insights into the Origins of Lignocellulose Decay Capabilities.</title>
        <authorList>
            <person name="Nagy L.G."/>
            <person name="Riley R."/>
            <person name="Tritt A."/>
            <person name="Adam C."/>
            <person name="Daum C."/>
            <person name="Floudas D."/>
            <person name="Sun H."/>
            <person name="Yadav J.S."/>
            <person name="Pangilinan J."/>
            <person name="Larsson K.H."/>
            <person name="Matsuura K."/>
            <person name="Barry K."/>
            <person name="Labutti K."/>
            <person name="Kuo R."/>
            <person name="Ohm R.A."/>
            <person name="Bhattacharya S.S."/>
            <person name="Shirouzu T."/>
            <person name="Yoshinaga Y."/>
            <person name="Martin F.M."/>
            <person name="Grigoriev I.V."/>
            <person name="Hibbett D.S."/>
        </authorList>
    </citation>
    <scope>NUCLEOTIDE SEQUENCE [LARGE SCALE GENOMIC DNA]</scope>
    <source>
        <strain evidence="1 2">HHB12029</strain>
    </source>
</reference>
<protein>
    <submittedName>
        <fullName evidence="1">Uncharacterized protein</fullName>
    </submittedName>
</protein>
<dbReference type="EMBL" id="KV425967">
    <property type="protein sequence ID" value="KZV94804.1"/>
    <property type="molecule type" value="Genomic_DNA"/>
</dbReference>